<dbReference type="NCBIfam" id="NF003417">
    <property type="entry name" value="PRK04813.1"/>
    <property type="match status" value="3"/>
</dbReference>
<dbReference type="NCBIfam" id="TIGR01733">
    <property type="entry name" value="AA-adenyl-dom"/>
    <property type="match status" value="3"/>
</dbReference>
<dbReference type="InterPro" id="IPR036736">
    <property type="entry name" value="ACP-like_sf"/>
</dbReference>
<dbReference type="InterPro" id="IPR029058">
    <property type="entry name" value="AB_hydrolase_fold"/>
</dbReference>
<dbReference type="SUPFAM" id="SSF47336">
    <property type="entry name" value="ACP-like"/>
    <property type="match status" value="4"/>
</dbReference>
<dbReference type="InterPro" id="IPR009081">
    <property type="entry name" value="PP-bd_ACP"/>
</dbReference>
<dbReference type="Gene3D" id="3.30.559.10">
    <property type="entry name" value="Chloramphenicol acetyltransferase-like domain"/>
    <property type="match status" value="5"/>
</dbReference>
<dbReference type="Proteomes" id="UP001611383">
    <property type="component" value="Chromosome"/>
</dbReference>
<evidence type="ECO:0000256" key="5">
    <source>
        <dbReference type="SAM" id="MobiDB-lite"/>
    </source>
</evidence>
<dbReference type="InterPro" id="IPR020802">
    <property type="entry name" value="TesA-like"/>
</dbReference>
<dbReference type="SUPFAM" id="SSF53474">
    <property type="entry name" value="alpha/beta-Hydrolases"/>
    <property type="match status" value="1"/>
</dbReference>
<feature type="domain" description="Carrier" evidence="6">
    <location>
        <begin position="3045"/>
        <end position="3120"/>
    </location>
</feature>
<organism evidence="7 8">
    <name type="scientific">Archangium minus</name>
    <dbReference type="NCBI Taxonomy" id="83450"/>
    <lineage>
        <taxon>Bacteria</taxon>
        <taxon>Pseudomonadati</taxon>
        <taxon>Myxococcota</taxon>
        <taxon>Myxococcia</taxon>
        <taxon>Myxococcales</taxon>
        <taxon>Cystobacterineae</taxon>
        <taxon>Archangiaceae</taxon>
        <taxon>Archangium</taxon>
    </lineage>
</organism>
<gene>
    <name evidence="7" type="ORF">F0U60_24635</name>
</gene>
<dbReference type="Pfam" id="PF00550">
    <property type="entry name" value="PP-binding"/>
    <property type="match status" value="4"/>
</dbReference>
<protein>
    <submittedName>
        <fullName evidence="7">Amino acid adenylation domain-containing protein</fullName>
    </submittedName>
</protein>
<dbReference type="CDD" id="cd19543">
    <property type="entry name" value="DCL_NRPS"/>
    <property type="match status" value="2"/>
</dbReference>
<dbReference type="SMART" id="SM00823">
    <property type="entry name" value="PKS_PP"/>
    <property type="match status" value="4"/>
</dbReference>
<evidence type="ECO:0000313" key="7">
    <source>
        <dbReference type="EMBL" id="WNG46961.1"/>
    </source>
</evidence>
<reference evidence="7 8" key="1">
    <citation type="submission" date="2019-08" db="EMBL/GenBank/DDBJ databases">
        <title>Archangium and Cystobacter genomes.</title>
        <authorList>
            <person name="Chen I.-C.K."/>
            <person name="Wielgoss S."/>
        </authorList>
    </citation>
    <scope>NUCLEOTIDE SEQUENCE [LARGE SCALE GENOMIC DNA]</scope>
    <source>
        <strain evidence="7 8">Cbm 6</strain>
    </source>
</reference>
<dbReference type="PROSITE" id="PS50075">
    <property type="entry name" value="CARRIER"/>
    <property type="match status" value="4"/>
</dbReference>
<dbReference type="PROSITE" id="PS00012">
    <property type="entry name" value="PHOSPHOPANTETHEINE"/>
    <property type="match status" value="3"/>
</dbReference>
<dbReference type="InterPro" id="IPR001242">
    <property type="entry name" value="Condensation_dom"/>
</dbReference>
<dbReference type="InterPro" id="IPR020806">
    <property type="entry name" value="PKS_PP-bd"/>
</dbReference>
<dbReference type="PANTHER" id="PTHR45527:SF1">
    <property type="entry name" value="FATTY ACID SYNTHASE"/>
    <property type="match status" value="1"/>
</dbReference>
<dbReference type="Pfam" id="PF13193">
    <property type="entry name" value="AMP-binding_C"/>
    <property type="match status" value="3"/>
</dbReference>
<dbReference type="Gene3D" id="3.30.300.30">
    <property type="match status" value="3"/>
</dbReference>
<dbReference type="Gene3D" id="1.10.1200.10">
    <property type="entry name" value="ACP-like"/>
    <property type="match status" value="4"/>
</dbReference>
<dbReference type="CDD" id="cd05930">
    <property type="entry name" value="A_NRPS"/>
    <property type="match status" value="1"/>
</dbReference>
<keyword evidence="2" id="KW-0596">Phosphopantetheine</keyword>
<evidence type="ECO:0000313" key="8">
    <source>
        <dbReference type="Proteomes" id="UP001611383"/>
    </source>
</evidence>
<evidence type="ECO:0000256" key="2">
    <source>
        <dbReference type="ARBA" id="ARBA00022450"/>
    </source>
</evidence>
<evidence type="ECO:0000259" key="6">
    <source>
        <dbReference type="PROSITE" id="PS50075"/>
    </source>
</evidence>
<dbReference type="EMBL" id="CP043494">
    <property type="protein sequence ID" value="WNG46961.1"/>
    <property type="molecule type" value="Genomic_DNA"/>
</dbReference>
<dbReference type="Pfam" id="PF00975">
    <property type="entry name" value="Thioesterase"/>
    <property type="match status" value="1"/>
</dbReference>
<dbReference type="Pfam" id="PF00501">
    <property type="entry name" value="AMP-binding"/>
    <property type="match status" value="3"/>
</dbReference>
<dbReference type="Pfam" id="PF00668">
    <property type="entry name" value="Condensation"/>
    <property type="match status" value="5"/>
</dbReference>
<dbReference type="InterPro" id="IPR042099">
    <property type="entry name" value="ANL_N_sf"/>
</dbReference>
<dbReference type="CDD" id="cd19531">
    <property type="entry name" value="LCL_NRPS-like"/>
    <property type="match status" value="2"/>
</dbReference>
<proteinExistence type="predicted"/>
<dbReference type="InterPro" id="IPR025110">
    <property type="entry name" value="AMP-bd_C"/>
</dbReference>
<dbReference type="InterPro" id="IPR020845">
    <property type="entry name" value="AMP-binding_CS"/>
</dbReference>
<dbReference type="InterPro" id="IPR010071">
    <property type="entry name" value="AA_adenyl_dom"/>
</dbReference>
<dbReference type="InterPro" id="IPR001031">
    <property type="entry name" value="Thioesterase"/>
</dbReference>
<evidence type="ECO:0000256" key="1">
    <source>
        <dbReference type="ARBA" id="ARBA00001957"/>
    </source>
</evidence>
<accession>A0ABY9WV44</accession>
<dbReference type="Gene3D" id="2.30.38.10">
    <property type="entry name" value="Luciferase, Domain 3"/>
    <property type="match status" value="1"/>
</dbReference>
<dbReference type="InterPro" id="IPR000873">
    <property type="entry name" value="AMP-dep_synth/lig_dom"/>
</dbReference>
<dbReference type="CDD" id="cd19534">
    <property type="entry name" value="E_NRPS"/>
    <property type="match status" value="1"/>
</dbReference>
<dbReference type="SUPFAM" id="SSF52777">
    <property type="entry name" value="CoA-dependent acyltransferases"/>
    <property type="match status" value="10"/>
</dbReference>
<dbReference type="SMART" id="SM00824">
    <property type="entry name" value="PKS_TE"/>
    <property type="match status" value="1"/>
</dbReference>
<feature type="region of interest" description="Disordered" evidence="5">
    <location>
        <begin position="946"/>
        <end position="971"/>
    </location>
</feature>
<dbReference type="InterPro" id="IPR010060">
    <property type="entry name" value="NRPS_synth"/>
</dbReference>
<dbReference type="SUPFAM" id="SSF56801">
    <property type="entry name" value="Acetyl-CoA synthetase-like"/>
    <property type="match status" value="3"/>
</dbReference>
<dbReference type="PROSITE" id="PS00455">
    <property type="entry name" value="AMP_BINDING"/>
    <property type="match status" value="2"/>
</dbReference>
<feature type="compositionally biased region" description="Basic and acidic residues" evidence="5">
    <location>
        <begin position="4082"/>
        <end position="4093"/>
    </location>
</feature>
<feature type="domain" description="Carrier" evidence="6">
    <location>
        <begin position="4094"/>
        <end position="4169"/>
    </location>
</feature>
<sequence>MSDNIADLYPLSPLQQGMLFHVLREQGVGLYFNQLSCELRGALNVSAFAEAWRQAVAAFPILRTAMVWEDVEEPLQVVLEEVELPLVQEDWRGIPAAEQEARFTSWLEEDHRRGVDLGTPPLMRLSLLRTGDSAHRFVFSHHHILLDGWSVPLLIRQVFVLYESLVRGLTPRVEQGRPFRDYIEWIQERGLEESERFWRQSLAGFSEPTELGRGFPDGASATGRASRRIHLSAATTEMLNALARQQGLTLNTVVQGAWALLLGHHAGTRDVVFGTTVSGRPPELPGVESMVGLFINTLPVRVRLPPEEPLVPWLKNLQAWLLEMRQHEHSPLVKVQRWSAVPAGTPLFESLMVFENYPVDTALTASLPSLEVRDVRSVEADHHPLTLVAVPGRELRLELAHESARFDVAHVDRMLGQLRHLLESIAARPEQRLGELSLVDAAERHRLLREWSIAGGPPTQPSVLHHLFEEQAARTPDAEALVFGSERLSYAELDARANQLAHHLRGLGVRAESRVVLCLERSLELIISMLGVLKAGGAYVPVDPAWPAARLQSLLEDSGAVAALVQSRTSAWLEGSQVPRVVFDAKADLDALSRAPRTTPEVQVHPEQLAYIIYTSGSTGRPKGVLVAHRNVCNTVRVSRWAWAASPGKRVLQFASASFDASVSEIYGALLEGATLVLASREAIQPGPDLVRLLREQRITSAMLTPSVLEVTPAEELPLLETVMAAGEACNPRLTKRWGEGRRFINVYGPTEITICATLADCVPGAPITPLGPPIGGARLYVLDAGLRPVAQGVRGELYVGGAGVTRGYLGRPELTAERYLPDPFSEEPGARMYRTGDVVRWMPDGQLEFFGRADDQVKVRGFRIELGEIEAALRSEPSVREAVVVVRKGAQGEAKLVAYVVPAAGAPAPSLRTLREGLGAKLPEYMVPAALVVMEALPLNTSGKVDRKALPAPEQSREVPDRYEPPRTPEERSLAEVWAQVLGHERVGIHDDFFELGGDSILAIQIISRAAQAGVHVTAKQLFTHPTIARLATVAGSAPGVSAEQSLVTGPVVLTPIQRWFFEQEMPEPHHYNQALLFTLSEPVEAELLEQALRHLRLHHDALRLRFIQDGEGWLASNGDGEGSFPLERVELSGLTPAARISELEAHAARTQATLELRSGLLGRAVLYTLGAGEPRKLLLVIHHLAVDGVSWRVLLLDFLTVLRQLQAKAPVQLPPKTTSFQQWAERLDAHAQTPAVRDEAAYWLGLPWERASRLPVDFPGGDNTNASARQVGVELDAEETRALLHEVPRAWRTRIDEVLLAALAETFRRWTGSPGLLVNLEGHGREELLEGVDVSRTVGWFTSMYPVLLEGGDGEAGLKRVKESLRGIPRRGMGYGLLRYLTREPELSARLRALPVPEVSFNYLGQLDHVLPEGAPISMASESVGPTASARARRAHLLDINGIVSGGRLRIFWTYSENVHARETVEALARDFQRALRGLIARCSEEGAGGFTPSDFPLASLGQEALDALVDQVTGGDVRRRRNIEDLYPLTPLQQGLLFHVLHASGSSGMYFNQMSWEVHGALDAISVARAWQETVARHTALRTAFFWDGLEAPLQVVMREVQLPIHSEDWREVPPTEREARLAAFLEADRRRGFELERAPLMRLALLRIDERAWLFALSYSHLLLDGWSLPLLMGEVFGRYGAQARGLERAWPEARPYRDFIEWLQRKDLGEAREFWRRSLAGFTTPTRVWADRGPVAEGTPVRREKRVHLEPGQVAALQVFSRRHQITLGTCIQGAWALLLRHHSGEDDVVFGNTLSGRPATLPGVEELVGLFINTLPVRVRVPRGKPVGEWLRELQAWLLEMRQYDYTPLVEVQRCGEVPLGTPLFETLAVVENYPVDNALGKGSELEIRNMRGHELDSFPLTLIADTHQGLSLHLFHDERRIDAADVERMLGHLQVLLARMVESAERPVAELSPLDEAERQRLLREWNATAAAREEGGGLAALLEAQVARTPEASAVELGAARLTFRELNARANQVAHRLRRMGVGPDVRVGLCVERSLELVVGLWGILKAGGAYVPLDPAYPPERLRYMLEDSGAGVVVTAGDAAEGLVGPGQVLLRLDAEAEALRAELETPVPGGAGPEHLAYAIYTSGSTGRPKAVMVRQRAVANLIEALHRAVYAQLGAGRRVSVNGSVSFDTSVKQLFQLLRGHTLDLTPEAVRFDGEELREYLERQRVDVFDCTPSQLLLLQETGWLEEAARPVTLLVGGEAISETLWRRLAASRTVRAFNVYGPTECTVDATVCPVTEAYARPVLGRPIENVRLYVLDRDGQPVGVGVAGELFIGGAGLARGYLGRPDATAERFVPDPFSGEPGARLYRTGDRARWLADGTMEFLGRVDFQVKLRGHRIELGEVEEALREQPSVRDAVAVVREYGPGDQRLVAYVVVSASVDTSALRAALETRLPGPMVPSAIVELSAFPLTPSGKVDRKALPLPGALAGSGGFVPPRTDTERRLAELWSRTLGVERVGVTDSFFALGGHSLLATQLVSRVRGDFGVELPLRAVFESPALEALARRVEEAPRIATKGAAAPPPLVARRAVEVPLSFAQQRLWFLERLQPGAVAYNIPYAVRMTGTLDLPSLERGLEAIVQRHQVLRTTFGEHEGMPVARIQARMPVPLGTVELSGLPAAEREAEVLRLAEREARTPFVLAEGPLLRTTLLRLGEGEHVLLLTMHHIITDGWSTGIFVRELAALYGAFSRGEPSPLPELPLQYSDYARWQREWLKGEVLEAQLGYWRQRLAGSPPVLNLPLDRPRSEVPEFQGGTRLFSLPRERVESLRALGRREGCSLFMVLLGGFQALLARWSGQEDIVVGTPVAGRTRSEVEGLIGFFVNTLVLRTDVSGAPTFRELLARVREVALGAYAHQDVPFEKLVEALKPVRDMRYTPLFQVMFSLQNVPRASLELPGLTLTGIETVTGSSKFDLSLSLEEWEGGLRGLLSYNARLFDESTVGRWASELETLFGEVVREPEQPLARLLGDGSTPARPVSPPPLLPTLPARPGYVEPEGPVASALARLWRELLQVERVGMHDDFFALGGHSLLATQLVSRVRKALGVELPLRALFDAPTLGALTSRVVAAREKGASSQPLLHAVEDSPPLSFAQQRLWFLEQLQPGSSAYNIPYALRLEGQLEPKALERALEEVVRRHEILRASFESRAGEPVLRLAETLRLSLEPEDLSALEAGRRNEEVERRASEEASKPFVLSQGPLLRATLLRLAEREHVLLLTVHHIVFDGWSAGLLIQELAALYGAFSRGEPSPLPELPLQYTDYARWQREWLKGEVLEAQLGYWRQRLAGSPPVLNLPLDKPRPARRSQRAGQVRVALSREVSEALESLAQQEGCSLFMVLLGGFQALLARWSGQEDIVVGTPVAGRTRVEVEGLIGFFVNTLVMRTDVSGAPTFRELLTRVREVALGAYAHQDVPFEKLVEELRPVRELRHSPLFQVMFALQNVPTREVSLPGLKLSPVENEGVEAKLDVMLSLTQTPEGLRGSFTYDTALFEPVTIERLARHLETLLAAVAAAPDRRVDAVELLQGEARARVLKEWSRGPRVDGPVDGLGRLLERQAERTPEAMALEGSGQRLSYGELRTRARKLAHRLRREGVGPEVRVGVLLEKSVEAVVAFWGIQLAGGVYVPLEAVQPPERLAWMAEDASVHAVVTRRGLEARCQLSKGVRVVRVEDVGDEEAGALEAGVQPDNAAYILYTSGSTGRPKGVVVTHEGACDLVRGKAGAFGVGAESRVLQFSSLGFDVSLWDYLLALAVGGTLYVPSGGKVPLGEELRRELVEGAVTVLALPPSVLALLPQEGLEHLRVVMAAGEACPPELVERWGRGRRFVNGYGPTEVSVLATWEECEPGQGRPPIGRPLANTRTYVLDGAMRPVPPGVAGELYLGGPGLARGYVGRPELTAERFVPDALSGEPGARLYRTGDVVRWRADGRLDYLGRADAQVKVNGVRVEPGEVETVLRELTGAKQAHVRAWKSPSGESRLVAYVVPGESTPREERELRARLRQRLMEAMVPSVCVYLEALPLTSSGKVDGRALPAPEEAHRPGRGETVAPRDELERELVHLWEEVLGVRPVGVTDSFFELGGQSLLAVRLVARLQERLGRAVPLAALFEGPTVETLAARLRAGIPASVQGNRVTLQPQGSLTPVFWVHPVGGNVLCYAELARRLGTVRPFHALQATGLDGREAPLESVEEMARRYVEQVRAVQPEGPYLLGGWSLGGTVAFEMARTLRRQGQEVGLLVLLDSFAPAESPPQEEPDEATLLAGFAADLARSAGREVSLSPESLAGLSPEERIRALWTHAREAGLLPPATGVEELRVLLEVARANLRAVARYRPEPFSGPVKLLRAREARRRTGVDPTHGWGRLISTGLAVEDIPGDHHSILRAPHVGELAERLGRWLAEADGKEGVTPAIIPARTRD</sequence>
<dbReference type="Gene3D" id="3.40.50.12780">
    <property type="entry name" value="N-terminal domain of ligase-like"/>
    <property type="match status" value="2"/>
</dbReference>
<dbReference type="RefSeq" id="WP_395823878.1">
    <property type="nucleotide sequence ID" value="NZ_CP043494.1"/>
</dbReference>
<dbReference type="InterPro" id="IPR023213">
    <property type="entry name" value="CAT-like_dom_sf"/>
</dbReference>
<dbReference type="Gene3D" id="3.30.559.30">
    <property type="entry name" value="Nonribosomal peptide synthetase, condensation domain"/>
    <property type="match status" value="5"/>
</dbReference>
<dbReference type="NCBIfam" id="TIGR01720">
    <property type="entry name" value="NRPS-para261"/>
    <property type="match status" value="1"/>
</dbReference>
<evidence type="ECO:0000256" key="4">
    <source>
        <dbReference type="ARBA" id="ARBA00022737"/>
    </source>
</evidence>
<dbReference type="InterPro" id="IPR045851">
    <property type="entry name" value="AMP-bd_C_sf"/>
</dbReference>
<keyword evidence="4" id="KW-0677">Repeat</keyword>
<dbReference type="Gene3D" id="3.40.50.980">
    <property type="match status" value="2"/>
</dbReference>
<dbReference type="PANTHER" id="PTHR45527">
    <property type="entry name" value="NONRIBOSOMAL PEPTIDE SYNTHETASE"/>
    <property type="match status" value="1"/>
</dbReference>
<name>A0ABY9WV44_9BACT</name>
<dbReference type="Gene3D" id="3.40.50.1820">
    <property type="entry name" value="alpha/beta hydrolase"/>
    <property type="match status" value="1"/>
</dbReference>
<evidence type="ECO:0000256" key="3">
    <source>
        <dbReference type="ARBA" id="ARBA00022553"/>
    </source>
</evidence>
<keyword evidence="8" id="KW-1185">Reference proteome</keyword>
<dbReference type="InterPro" id="IPR006162">
    <property type="entry name" value="Ppantetheine_attach_site"/>
</dbReference>
<comment type="cofactor">
    <cofactor evidence="1">
        <name>pantetheine 4'-phosphate</name>
        <dbReference type="ChEBI" id="CHEBI:47942"/>
    </cofactor>
</comment>
<keyword evidence="3" id="KW-0597">Phosphoprotein</keyword>
<feature type="domain" description="Carrier" evidence="6">
    <location>
        <begin position="966"/>
        <end position="1040"/>
    </location>
</feature>
<feature type="region of interest" description="Disordered" evidence="5">
    <location>
        <begin position="4073"/>
        <end position="4093"/>
    </location>
</feature>
<feature type="domain" description="Carrier" evidence="6">
    <location>
        <begin position="2489"/>
        <end position="2564"/>
    </location>
</feature>